<dbReference type="InterPro" id="IPR005238">
    <property type="entry name" value="ComB-like"/>
</dbReference>
<dbReference type="PANTHER" id="PTHR37311">
    <property type="entry name" value="2-PHOSPHOSULFOLACTATE PHOSPHATASE-RELATED"/>
    <property type="match status" value="1"/>
</dbReference>
<evidence type="ECO:0000256" key="3">
    <source>
        <dbReference type="ARBA" id="ARBA00012953"/>
    </source>
</evidence>
<sequence>MTDDLDFDRAHLQTRHQVRLEWGRVGAAALTREAVDAAVVVDVLSFTTAVSIAVSRGVTVFPYRWRDSGAAAHAMRHGAKLAVGRFEARAASSGAHVSLSPAAMEQIEGVERLVLPSPNGSTLSFELVESGAVVYAASMRNAGAVARMLLPLLADGGSVAMIPAGERWPDGSLRPALEDLWGAGAVIAALAAAGVQSLSPEARAAASAYEQIATAPEQALMAVASGVELVEKGFHDDVVAAARVDVDDVAPRLIDLAFSASS</sequence>
<evidence type="ECO:0000256" key="2">
    <source>
        <dbReference type="ARBA" id="ARBA00009997"/>
    </source>
</evidence>
<comment type="cofactor">
    <cofactor evidence="1">
        <name>Mg(2+)</name>
        <dbReference type="ChEBI" id="CHEBI:18420"/>
    </cofactor>
</comment>
<evidence type="ECO:0000313" key="9">
    <source>
        <dbReference type="Proteomes" id="UP001501581"/>
    </source>
</evidence>
<comment type="similarity">
    <text evidence="2">Belongs to the ComB family.</text>
</comment>
<dbReference type="Gene3D" id="3.90.1560.10">
    <property type="entry name" value="ComB-like"/>
    <property type="match status" value="1"/>
</dbReference>
<keyword evidence="6" id="KW-0460">Magnesium</keyword>
<comment type="catalytic activity">
    <reaction evidence="7">
        <text>(2R)-O-phospho-3-sulfolactate + H2O = (2R)-3-sulfolactate + phosphate</text>
        <dbReference type="Rhea" id="RHEA:23416"/>
        <dbReference type="ChEBI" id="CHEBI:15377"/>
        <dbReference type="ChEBI" id="CHEBI:15597"/>
        <dbReference type="ChEBI" id="CHEBI:43474"/>
        <dbReference type="ChEBI" id="CHEBI:58738"/>
        <dbReference type="EC" id="3.1.3.71"/>
    </reaction>
</comment>
<evidence type="ECO:0000313" key="8">
    <source>
        <dbReference type="EMBL" id="GAA1103262.1"/>
    </source>
</evidence>
<reference evidence="8 9" key="1">
    <citation type="journal article" date="2019" name="Int. J. Syst. Evol. Microbiol.">
        <title>The Global Catalogue of Microorganisms (GCM) 10K type strain sequencing project: providing services to taxonomists for standard genome sequencing and annotation.</title>
        <authorList>
            <consortium name="The Broad Institute Genomics Platform"/>
            <consortium name="The Broad Institute Genome Sequencing Center for Infectious Disease"/>
            <person name="Wu L."/>
            <person name="Ma J."/>
        </authorList>
    </citation>
    <scope>NUCLEOTIDE SEQUENCE [LARGE SCALE GENOMIC DNA]</scope>
    <source>
        <strain evidence="8 9">JCM 13008</strain>
    </source>
</reference>
<keyword evidence="9" id="KW-1185">Reference proteome</keyword>
<keyword evidence="5" id="KW-0378">Hydrolase</keyword>
<protein>
    <recommendedName>
        <fullName evidence="4">Probable 2-phosphosulfolactate phosphatase</fullName>
        <ecNumber evidence="3">3.1.3.71</ecNumber>
    </recommendedName>
</protein>
<evidence type="ECO:0000256" key="6">
    <source>
        <dbReference type="ARBA" id="ARBA00022842"/>
    </source>
</evidence>
<organism evidence="8 9">
    <name type="scientific">Nocardioides dubius</name>
    <dbReference type="NCBI Taxonomy" id="317019"/>
    <lineage>
        <taxon>Bacteria</taxon>
        <taxon>Bacillati</taxon>
        <taxon>Actinomycetota</taxon>
        <taxon>Actinomycetes</taxon>
        <taxon>Propionibacteriales</taxon>
        <taxon>Nocardioidaceae</taxon>
        <taxon>Nocardioides</taxon>
    </lineage>
</organism>
<dbReference type="SUPFAM" id="SSF142823">
    <property type="entry name" value="ComB-like"/>
    <property type="match status" value="1"/>
</dbReference>
<comment type="caution">
    <text evidence="8">The sequence shown here is derived from an EMBL/GenBank/DDBJ whole genome shotgun (WGS) entry which is preliminary data.</text>
</comment>
<evidence type="ECO:0000256" key="4">
    <source>
        <dbReference type="ARBA" id="ARBA00021948"/>
    </source>
</evidence>
<dbReference type="Pfam" id="PF04029">
    <property type="entry name" value="2-ph_phosp"/>
    <property type="match status" value="1"/>
</dbReference>
<dbReference type="EC" id="3.1.3.71" evidence="3"/>
<dbReference type="PANTHER" id="PTHR37311:SF1">
    <property type="entry name" value="2-PHOSPHOSULFOLACTATE PHOSPHATASE-RELATED"/>
    <property type="match status" value="1"/>
</dbReference>
<dbReference type="Proteomes" id="UP001501581">
    <property type="component" value="Unassembled WGS sequence"/>
</dbReference>
<evidence type="ECO:0000256" key="5">
    <source>
        <dbReference type="ARBA" id="ARBA00022801"/>
    </source>
</evidence>
<dbReference type="InterPro" id="IPR036702">
    <property type="entry name" value="ComB-like_sf"/>
</dbReference>
<accession>A0ABN1TVM8</accession>
<proteinExistence type="inferred from homology"/>
<gene>
    <name evidence="8" type="ORF">GCM10009668_22550</name>
</gene>
<evidence type="ECO:0000256" key="7">
    <source>
        <dbReference type="ARBA" id="ARBA00033711"/>
    </source>
</evidence>
<evidence type="ECO:0000256" key="1">
    <source>
        <dbReference type="ARBA" id="ARBA00001946"/>
    </source>
</evidence>
<name>A0ABN1TVM8_9ACTN</name>
<dbReference type="EMBL" id="BAAALG010000009">
    <property type="protein sequence ID" value="GAA1103262.1"/>
    <property type="molecule type" value="Genomic_DNA"/>
</dbReference>